<organism evidence="2 3">
    <name type="scientific">Homarus americanus</name>
    <name type="common">American lobster</name>
    <dbReference type="NCBI Taxonomy" id="6706"/>
    <lineage>
        <taxon>Eukaryota</taxon>
        <taxon>Metazoa</taxon>
        <taxon>Ecdysozoa</taxon>
        <taxon>Arthropoda</taxon>
        <taxon>Crustacea</taxon>
        <taxon>Multicrustacea</taxon>
        <taxon>Malacostraca</taxon>
        <taxon>Eumalacostraca</taxon>
        <taxon>Eucarida</taxon>
        <taxon>Decapoda</taxon>
        <taxon>Pleocyemata</taxon>
        <taxon>Astacidea</taxon>
        <taxon>Nephropoidea</taxon>
        <taxon>Nephropidae</taxon>
        <taxon>Homarus</taxon>
    </lineage>
</organism>
<feature type="compositionally biased region" description="Low complexity" evidence="1">
    <location>
        <begin position="50"/>
        <end position="64"/>
    </location>
</feature>
<dbReference type="AlphaFoldDB" id="A0A8J5TPF1"/>
<name>A0A8J5TPF1_HOMAM</name>
<dbReference type="EMBL" id="JAHLQT010003582">
    <property type="protein sequence ID" value="KAG7176403.1"/>
    <property type="molecule type" value="Genomic_DNA"/>
</dbReference>
<protein>
    <submittedName>
        <fullName evidence="2">Uncharacterized protein</fullName>
    </submittedName>
</protein>
<keyword evidence="3" id="KW-1185">Reference proteome</keyword>
<evidence type="ECO:0000256" key="1">
    <source>
        <dbReference type="SAM" id="MobiDB-lite"/>
    </source>
</evidence>
<sequence length="169" mass="19092">MEKQLEQLTAFLMQQAKMAKQAQEESQRWEEPLNQILEHVVSQQEPSHHSTTTTSGAAATSSSAPRPAKFSVGTASALHLSTSASLREFDAWRHKFKGYVTLTKISSLPPAKQRAALVSVLDEEWTRILRYGIGVADNTQLEPVLYVMEAYLRRQRNVIVDRSDFYSRV</sequence>
<reference evidence="2" key="1">
    <citation type="journal article" date="2021" name="Sci. Adv.">
        <title>The American lobster genome reveals insights on longevity, neural, and immune adaptations.</title>
        <authorList>
            <person name="Polinski J.M."/>
            <person name="Zimin A.V."/>
            <person name="Clark K.F."/>
            <person name="Kohn A.B."/>
            <person name="Sadowski N."/>
            <person name="Timp W."/>
            <person name="Ptitsyn A."/>
            <person name="Khanna P."/>
            <person name="Romanova D.Y."/>
            <person name="Williams P."/>
            <person name="Greenwood S.J."/>
            <person name="Moroz L.L."/>
            <person name="Walt D.R."/>
            <person name="Bodnar A.G."/>
        </authorList>
    </citation>
    <scope>NUCLEOTIDE SEQUENCE</scope>
    <source>
        <strain evidence="2">GMGI-L3</strain>
    </source>
</reference>
<gene>
    <name evidence="2" type="ORF">Hamer_G009213</name>
</gene>
<dbReference type="Proteomes" id="UP000747542">
    <property type="component" value="Unassembled WGS sequence"/>
</dbReference>
<evidence type="ECO:0000313" key="3">
    <source>
        <dbReference type="Proteomes" id="UP000747542"/>
    </source>
</evidence>
<evidence type="ECO:0000313" key="2">
    <source>
        <dbReference type="EMBL" id="KAG7176403.1"/>
    </source>
</evidence>
<accession>A0A8J5TPF1</accession>
<proteinExistence type="predicted"/>
<feature type="region of interest" description="Disordered" evidence="1">
    <location>
        <begin position="41"/>
        <end position="66"/>
    </location>
</feature>
<comment type="caution">
    <text evidence="2">The sequence shown here is derived from an EMBL/GenBank/DDBJ whole genome shotgun (WGS) entry which is preliminary data.</text>
</comment>